<protein>
    <submittedName>
        <fullName evidence="1">Uncharacterized protein</fullName>
    </submittedName>
</protein>
<sequence length="54" mass="6196">MFCRFGQLPQTFAKKFTWSKVCCAKSVVDIITPATNESNLRLRPSLSLHYRFTG</sequence>
<dbReference type="Proteomes" id="UP001060215">
    <property type="component" value="Chromosome 9"/>
</dbReference>
<proteinExistence type="predicted"/>
<name>A0ACC0GQ05_9ERIC</name>
<evidence type="ECO:0000313" key="1">
    <source>
        <dbReference type="EMBL" id="KAI8003001.1"/>
    </source>
</evidence>
<keyword evidence="2" id="KW-1185">Reference proteome</keyword>
<evidence type="ECO:0000313" key="2">
    <source>
        <dbReference type="Proteomes" id="UP001060215"/>
    </source>
</evidence>
<accession>A0ACC0GQ05</accession>
<comment type="caution">
    <text evidence="1">The sequence shown here is derived from an EMBL/GenBank/DDBJ whole genome shotgun (WGS) entry which is preliminary data.</text>
</comment>
<reference evidence="1 2" key="1">
    <citation type="journal article" date="2022" name="Plant J.">
        <title>Chromosome-level genome of Camellia lanceoleosa provides a valuable resource for understanding genome evolution and self-incompatibility.</title>
        <authorList>
            <person name="Gong W."/>
            <person name="Xiao S."/>
            <person name="Wang L."/>
            <person name="Liao Z."/>
            <person name="Chang Y."/>
            <person name="Mo W."/>
            <person name="Hu G."/>
            <person name="Li W."/>
            <person name="Zhao G."/>
            <person name="Zhu H."/>
            <person name="Hu X."/>
            <person name="Ji K."/>
            <person name="Xiang X."/>
            <person name="Song Q."/>
            <person name="Yuan D."/>
            <person name="Jin S."/>
            <person name="Zhang L."/>
        </authorList>
    </citation>
    <scope>NUCLEOTIDE SEQUENCE [LARGE SCALE GENOMIC DNA]</scope>
    <source>
        <strain evidence="1">SQ_2022a</strain>
    </source>
</reference>
<gene>
    <name evidence="1" type="ORF">LOK49_LG08G01590</name>
</gene>
<organism evidence="1 2">
    <name type="scientific">Camellia lanceoleosa</name>
    <dbReference type="NCBI Taxonomy" id="1840588"/>
    <lineage>
        <taxon>Eukaryota</taxon>
        <taxon>Viridiplantae</taxon>
        <taxon>Streptophyta</taxon>
        <taxon>Embryophyta</taxon>
        <taxon>Tracheophyta</taxon>
        <taxon>Spermatophyta</taxon>
        <taxon>Magnoliopsida</taxon>
        <taxon>eudicotyledons</taxon>
        <taxon>Gunneridae</taxon>
        <taxon>Pentapetalae</taxon>
        <taxon>asterids</taxon>
        <taxon>Ericales</taxon>
        <taxon>Theaceae</taxon>
        <taxon>Camellia</taxon>
    </lineage>
</organism>
<dbReference type="EMBL" id="CM045766">
    <property type="protein sequence ID" value="KAI8003001.1"/>
    <property type="molecule type" value="Genomic_DNA"/>
</dbReference>